<protein>
    <submittedName>
        <fullName evidence="4">Uncharacterized protein LOC113506367</fullName>
    </submittedName>
</protein>
<dbReference type="KEGG" id="tnl:113506367"/>
<proteinExistence type="predicted"/>
<evidence type="ECO:0000313" key="3">
    <source>
        <dbReference type="Proteomes" id="UP000322000"/>
    </source>
</evidence>
<evidence type="ECO:0000313" key="4">
    <source>
        <dbReference type="RefSeq" id="XP_026745014.1"/>
    </source>
</evidence>
<dbReference type="InterPro" id="IPR031959">
    <property type="entry name" value="DUF4779"/>
</dbReference>
<dbReference type="AlphaFoldDB" id="A0A7E5WWY7"/>
<dbReference type="InParanoid" id="A0A7E5WWY7"/>
<name>A0A7E5WWY7_TRINI</name>
<gene>
    <name evidence="4" type="primary">LOC113506367</name>
</gene>
<keyword evidence="3" id="KW-1185">Reference proteome</keyword>
<dbReference type="OrthoDB" id="7464143at2759"/>
<dbReference type="Proteomes" id="UP000322000">
    <property type="component" value="Chromosome 12"/>
</dbReference>
<evidence type="ECO:0000256" key="2">
    <source>
        <dbReference type="SAM" id="SignalP"/>
    </source>
</evidence>
<evidence type="ECO:0000256" key="1">
    <source>
        <dbReference type="SAM" id="MobiDB-lite"/>
    </source>
</evidence>
<dbReference type="Pfam" id="PF16009">
    <property type="entry name" value="DUF4779"/>
    <property type="match status" value="1"/>
</dbReference>
<reference evidence="4" key="1">
    <citation type="submission" date="2025-08" db="UniProtKB">
        <authorList>
            <consortium name="RefSeq"/>
        </authorList>
    </citation>
    <scope>IDENTIFICATION</scope>
</reference>
<organism evidence="3 4">
    <name type="scientific">Trichoplusia ni</name>
    <name type="common">Cabbage looper</name>
    <dbReference type="NCBI Taxonomy" id="7111"/>
    <lineage>
        <taxon>Eukaryota</taxon>
        <taxon>Metazoa</taxon>
        <taxon>Ecdysozoa</taxon>
        <taxon>Arthropoda</taxon>
        <taxon>Hexapoda</taxon>
        <taxon>Insecta</taxon>
        <taxon>Pterygota</taxon>
        <taxon>Neoptera</taxon>
        <taxon>Endopterygota</taxon>
        <taxon>Lepidoptera</taxon>
        <taxon>Glossata</taxon>
        <taxon>Ditrysia</taxon>
        <taxon>Noctuoidea</taxon>
        <taxon>Noctuidae</taxon>
        <taxon>Plusiinae</taxon>
        <taxon>Trichoplusia</taxon>
    </lineage>
</organism>
<feature type="signal peptide" evidence="2">
    <location>
        <begin position="1"/>
        <end position="17"/>
    </location>
</feature>
<dbReference type="RefSeq" id="XP_026745014.1">
    <property type="nucleotide sequence ID" value="XM_026889213.1"/>
</dbReference>
<keyword evidence="2" id="KW-0732">Signal</keyword>
<sequence length="515" mass="59643">MHRLILILCLTPRFSGSHDIQHQMYSHVTRKSRSNSPTVETSYVYSQFGNNPGHLSTYNNQLDKPKVGLRKITKKSADKLGYDVSLFDSHARREPDDSIYPHTTPFIEKRHGDYDLERALSDARYDSSRARSSGMLEKLKSLEHYRPPSDVINEVLSMYDSGNDYHMDEDDVRTSSRSLYDNWPYFYHSPYEYEHNKDISDTEKAKDKRYAADTVKDVIPVHEHIENDGPHNYENTPSYIHDRDNPMMGDEPFFSFVLNDYYERNNDDDPLIFKGIHWGKDFDQDTYIPGSEDVKRNRRLEKDYYTTMRPISTYSAPTHSDASKYTLADSATEKFANKIHEYDKFNTGQKRNSNYNSGFDNSANRYTGFKDFLDSFANKFGVEDHTQSNNYQHQTNQDKGESRKGFRRVYHKDEYQEDNEFFDRNNSSTKTDNRNDSKAHVKGAEGVLRSHAAAAVGNETSAANNSGNTNKTKFDDRQKGQETITNLNSQFNKYIDVAKQAALSNNADYADHYKI</sequence>
<dbReference type="GeneID" id="113506367"/>
<feature type="region of interest" description="Disordered" evidence="1">
    <location>
        <begin position="416"/>
        <end position="437"/>
    </location>
</feature>
<feature type="chain" id="PRO_5028921997" evidence="2">
    <location>
        <begin position="18"/>
        <end position="515"/>
    </location>
</feature>
<accession>A0A7E5WWY7</accession>